<dbReference type="EMBL" id="CM020618">
    <property type="protein sequence ID" value="KAK1858566.1"/>
    <property type="molecule type" value="Genomic_DNA"/>
</dbReference>
<protein>
    <submittedName>
        <fullName evidence="1">Uncharacterized protein</fullName>
    </submittedName>
</protein>
<gene>
    <name evidence="1" type="ORF">I4F81_001167</name>
</gene>
<name>A0ACC3BLE8_PYRYE</name>
<sequence>MQMKAAPVGVGRWRGGIVCTMATVPTDWAPPPRRSGLAGVPDWLIGPGANAAETAVVLFPAAAAAITIAAAGLRSCGWSRAQAVFGGALAFDVVGGAVANATTPAKRWYHRRGTSPTARLAFVATHGVHIAAVAAVWRRGGVAGGAFPPAHAAGVFAALLVAGAAVAMGVPRRLQRPVAVTAVVAAVVAAATDGGGVVRLPRGMGWFVPTLALKLLAGHLVTEEPYVGDPPVGGDGGGKEK</sequence>
<organism evidence="1 2">
    <name type="scientific">Pyropia yezoensis</name>
    <name type="common">Susabi-nori</name>
    <name type="synonym">Porphyra yezoensis</name>
    <dbReference type="NCBI Taxonomy" id="2788"/>
    <lineage>
        <taxon>Eukaryota</taxon>
        <taxon>Rhodophyta</taxon>
        <taxon>Bangiophyceae</taxon>
        <taxon>Bangiales</taxon>
        <taxon>Bangiaceae</taxon>
        <taxon>Pyropia</taxon>
    </lineage>
</organism>
<evidence type="ECO:0000313" key="1">
    <source>
        <dbReference type="EMBL" id="KAK1858566.1"/>
    </source>
</evidence>
<keyword evidence="2" id="KW-1185">Reference proteome</keyword>
<accession>A0ACC3BLE8</accession>
<dbReference type="Proteomes" id="UP000798662">
    <property type="component" value="Chromosome 1"/>
</dbReference>
<comment type="caution">
    <text evidence="1">The sequence shown here is derived from an EMBL/GenBank/DDBJ whole genome shotgun (WGS) entry which is preliminary data.</text>
</comment>
<proteinExistence type="predicted"/>
<evidence type="ECO:0000313" key="2">
    <source>
        <dbReference type="Proteomes" id="UP000798662"/>
    </source>
</evidence>
<reference evidence="1" key="1">
    <citation type="submission" date="2019-11" db="EMBL/GenBank/DDBJ databases">
        <title>Nori genome reveals adaptations in red seaweeds to the harsh intertidal environment.</title>
        <authorList>
            <person name="Wang D."/>
            <person name="Mao Y."/>
        </authorList>
    </citation>
    <scope>NUCLEOTIDE SEQUENCE</scope>
    <source>
        <tissue evidence="1">Gametophyte</tissue>
    </source>
</reference>